<organism evidence="2 3">
    <name type="scientific">Phyllostomus discolor</name>
    <name type="common">pale spear-nosed bat</name>
    <dbReference type="NCBI Taxonomy" id="89673"/>
    <lineage>
        <taxon>Eukaryota</taxon>
        <taxon>Metazoa</taxon>
        <taxon>Chordata</taxon>
        <taxon>Craniata</taxon>
        <taxon>Vertebrata</taxon>
        <taxon>Euteleostomi</taxon>
        <taxon>Mammalia</taxon>
        <taxon>Eutheria</taxon>
        <taxon>Laurasiatheria</taxon>
        <taxon>Chiroptera</taxon>
        <taxon>Yangochiroptera</taxon>
        <taxon>Phyllostomidae</taxon>
        <taxon>Phyllostominae</taxon>
        <taxon>Phyllostomus</taxon>
    </lineage>
</organism>
<accession>A0A834D6D7</accession>
<dbReference type="AlphaFoldDB" id="A0A834D6D7"/>
<evidence type="ECO:0000313" key="2">
    <source>
        <dbReference type="EMBL" id="KAF6073495.1"/>
    </source>
</evidence>
<evidence type="ECO:0000313" key="3">
    <source>
        <dbReference type="Proteomes" id="UP000664940"/>
    </source>
</evidence>
<proteinExistence type="predicted"/>
<protein>
    <submittedName>
        <fullName evidence="2">Uncharacterized protein</fullName>
    </submittedName>
</protein>
<sequence>MSGRRWERKAKEKRMRALCSHSCATSPRRPSCPSPVCRCPLNVTAGERRQPLDRRPAGAGEAPGRTAWLPPTACPEAWLPDSLGPKPPTPSGGCPGCLGDPRKMSPSEQAHGVDMVSGDK</sequence>
<name>A0A834D6D7_9CHIR</name>
<evidence type="ECO:0000256" key="1">
    <source>
        <dbReference type="SAM" id="MobiDB-lite"/>
    </source>
</evidence>
<gene>
    <name evidence="2" type="ORF">HJG60_009617</name>
</gene>
<reference evidence="2 3" key="1">
    <citation type="journal article" date="2020" name="Nature">
        <title>Six reference-quality genomes reveal evolution of bat adaptations.</title>
        <authorList>
            <person name="Jebb D."/>
            <person name="Huang Z."/>
            <person name="Pippel M."/>
            <person name="Hughes G.M."/>
            <person name="Lavrichenko K."/>
            <person name="Devanna P."/>
            <person name="Winkler S."/>
            <person name="Jermiin L.S."/>
            <person name="Skirmuntt E.C."/>
            <person name="Katzourakis A."/>
            <person name="Burkitt-Gray L."/>
            <person name="Ray D.A."/>
            <person name="Sullivan K.A.M."/>
            <person name="Roscito J.G."/>
            <person name="Kirilenko B.M."/>
            <person name="Davalos L.M."/>
            <person name="Corthals A.P."/>
            <person name="Power M.L."/>
            <person name="Jones G."/>
            <person name="Ransome R.D."/>
            <person name="Dechmann D.K.N."/>
            <person name="Locatelli A.G."/>
            <person name="Puechmaille S.J."/>
            <person name="Fedrigo O."/>
            <person name="Jarvis E.D."/>
            <person name="Hiller M."/>
            <person name="Vernes S.C."/>
            <person name="Myers E.W."/>
            <person name="Teeling E.C."/>
        </authorList>
    </citation>
    <scope>NUCLEOTIDE SEQUENCE [LARGE SCALE GENOMIC DNA]</scope>
    <source>
        <strain evidence="2">Bat1K_MPI-CBG_1</strain>
    </source>
</reference>
<feature type="compositionally biased region" description="Basic and acidic residues" evidence="1">
    <location>
        <begin position="46"/>
        <end position="56"/>
    </location>
</feature>
<dbReference type="EMBL" id="JABVXQ010000016">
    <property type="protein sequence ID" value="KAF6073495.1"/>
    <property type="molecule type" value="Genomic_DNA"/>
</dbReference>
<comment type="caution">
    <text evidence="2">The sequence shown here is derived from an EMBL/GenBank/DDBJ whole genome shotgun (WGS) entry which is preliminary data.</text>
</comment>
<dbReference type="Proteomes" id="UP000664940">
    <property type="component" value="Unassembled WGS sequence"/>
</dbReference>
<feature type="region of interest" description="Disordered" evidence="1">
    <location>
        <begin position="43"/>
        <end position="120"/>
    </location>
</feature>